<evidence type="ECO:0000256" key="2">
    <source>
        <dbReference type="ARBA" id="ARBA00023015"/>
    </source>
</evidence>
<dbReference type="AlphaFoldDB" id="A0A2S3V147"/>
<evidence type="ECO:0000256" key="6">
    <source>
        <dbReference type="ARBA" id="ARBA00043141"/>
    </source>
</evidence>
<reference evidence="8 9" key="1">
    <citation type="submission" date="2018-01" db="EMBL/GenBank/DDBJ databases">
        <title>Genomic Encyclopedia of Archaeal and Bacterial Type Strains, Phase II (KMG-II): from individual species to whole genera.</title>
        <authorList>
            <person name="Goeker M."/>
        </authorList>
    </citation>
    <scope>NUCLEOTIDE SEQUENCE [LARGE SCALE GENOMIC DNA]</scope>
    <source>
        <strain evidence="8 9">DSM 17023</strain>
    </source>
</reference>
<dbReference type="InterPro" id="IPR000847">
    <property type="entry name" value="LysR_HTH_N"/>
</dbReference>
<dbReference type="SUPFAM" id="SSF46785">
    <property type="entry name" value="Winged helix' DNA-binding domain"/>
    <property type="match status" value="1"/>
</dbReference>
<evidence type="ECO:0000256" key="1">
    <source>
        <dbReference type="ARBA" id="ARBA00009437"/>
    </source>
</evidence>
<evidence type="ECO:0000256" key="5">
    <source>
        <dbReference type="ARBA" id="ARBA00039279"/>
    </source>
</evidence>
<dbReference type="InterPro" id="IPR036388">
    <property type="entry name" value="WH-like_DNA-bd_sf"/>
</dbReference>
<evidence type="ECO:0000259" key="7">
    <source>
        <dbReference type="PROSITE" id="PS50931"/>
    </source>
</evidence>
<dbReference type="PANTHER" id="PTHR30126">
    <property type="entry name" value="HTH-TYPE TRANSCRIPTIONAL REGULATOR"/>
    <property type="match status" value="1"/>
</dbReference>
<comment type="similarity">
    <text evidence="1">Belongs to the LysR transcriptional regulatory family.</text>
</comment>
<dbReference type="Pfam" id="PF00126">
    <property type="entry name" value="HTH_1"/>
    <property type="match status" value="1"/>
</dbReference>
<keyword evidence="9" id="KW-1185">Reference proteome</keyword>
<dbReference type="PROSITE" id="PS50931">
    <property type="entry name" value="HTH_LYSR"/>
    <property type="match status" value="1"/>
</dbReference>
<dbReference type="InterPro" id="IPR036390">
    <property type="entry name" value="WH_DNA-bd_sf"/>
</dbReference>
<name>A0A2S3V147_9HYPH</name>
<dbReference type="EMBL" id="PPCN01000001">
    <property type="protein sequence ID" value="POF33645.1"/>
    <property type="molecule type" value="Genomic_DNA"/>
</dbReference>
<dbReference type="InterPro" id="IPR005119">
    <property type="entry name" value="LysR_subst-bd"/>
</dbReference>
<dbReference type="GO" id="GO:0000976">
    <property type="term" value="F:transcription cis-regulatory region binding"/>
    <property type="evidence" value="ECO:0007669"/>
    <property type="project" value="TreeGrafter"/>
</dbReference>
<dbReference type="GO" id="GO:0003700">
    <property type="term" value="F:DNA-binding transcription factor activity"/>
    <property type="evidence" value="ECO:0007669"/>
    <property type="project" value="InterPro"/>
</dbReference>
<proteinExistence type="inferred from homology"/>
<dbReference type="Proteomes" id="UP000236959">
    <property type="component" value="Unassembled WGS sequence"/>
</dbReference>
<dbReference type="Pfam" id="PF03466">
    <property type="entry name" value="LysR_substrate"/>
    <property type="match status" value="1"/>
</dbReference>
<feature type="domain" description="HTH lysR-type" evidence="7">
    <location>
        <begin position="7"/>
        <end position="65"/>
    </location>
</feature>
<dbReference type="PANTHER" id="PTHR30126:SF5">
    <property type="entry name" value="HTH-TYPE TRANSCRIPTIONAL ACTIVATOR CMPR"/>
    <property type="match status" value="1"/>
</dbReference>
<accession>A0A2S3V147</accession>
<evidence type="ECO:0000313" key="9">
    <source>
        <dbReference type="Proteomes" id="UP000236959"/>
    </source>
</evidence>
<evidence type="ECO:0000313" key="8">
    <source>
        <dbReference type="EMBL" id="POF33645.1"/>
    </source>
</evidence>
<dbReference type="Gene3D" id="1.10.10.10">
    <property type="entry name" value="Winged helix-like DNA-binding domain superfamily/Winged helix DNA-binding domain"/>
    <property type="match status" value="1"/>
</dbReference>
<evidence type="ECO:0000256" key="3">
    <source>
        <dbReference type="ARBA" id="ARBA00023125"/>
    </source>
</evidence>
<dbReference type="Gene3D" id="3.40.190.10">
    <property type="entry name" value="Periplasmic binding protein-like II"/>
    <property type="match status" value="2"/>
</dbReference>
<organism evidence="8 9">
    <name type="scientific">Roseibium marinum</name>
    <dbReference type="NCBI Taxonomy" id="281252"/>
    <lineage>
        <taxon>Bacteria</taxon>
        <taxon>Pseudomonadati</taxon>
        <taxon>Pseudomonadota</taxon>
        <taxon>Alphaproteobacteria</taxon>
        <taxon>Hyphomicrobiales</taxon>
        <taxon>Stappiaceae</taxon>
        <taxon>Roseibium</taxon>
    </lineage>
</organism>
<keyword evidence="4" id="KW-0804">Transcription</keyword>
<protein>
    <recommendedName>
        <fullName evidence="5">HTH-type transcriptional regulator CbbR</fullName>
    </recommendedName>
    <alternativeName>
        <fullName evidence="6">RuBisCO operon transcriptional regulator</fullName>
    </alternativeName>
</protein>
<keyword evidence="2" id="KW-0805">Transcription regulation</keyword>
<sequence length="315" mass="34385">MTNLNAITFKQLRALDGVVKTGSISQSADLLGLTPPAVHSQLRVLEEQFECVLVNRTRSGGFEATAAGMALLQAFETSQSALAKAVDLIEAMKNGMAGRVVLGVVSTGKYFAPSIVARLKKDFPDIEVVLQVGNRDRTVSDLAAGKIDLAIMGRPPRQPDVVAYSMGDHPHVLIAQPDHPLAQGSRAQAADILAEHFILREQGSGTRILTIRFLDQLGEGQPFTFTEMESNESIKQAVIAGLGIALISIHSIVEELKSGRLRMIKADRLPIVRHWFVLHRADLKPNRALDTVLDYIRGNGPQFLAETEIRDLLEK</sequence>
<dbReference type="RefSeq" id="WP_103220332.1">
    <property type="nucleotide sequence ID" value="NZ_PPCN01000001.1"/>
</dbReference>
<evidence type="ECO:0000256" key="4">
    <source>
        <dbReference type="ARBA" id="ARBA00023163"/>
    </source>
</evidence>
<gene>
    <name evidence="8" type="ORF">CLV41_10194</name>
</gene>
<keyword evidence="3" id="KW-0238">DNA-binding</keyword>
<comment type="caution">
    <text evidence="8">The sequence shown here is derived from an EMBL/GenBank/DDBJ whole genome shotgun (WGS) entry which is preliminary data.</text>
</comment>
<dbReference type="OrthoDB" id="7840053at2"/>
<dbReference type="SUPFAM" id="SSF53850">
    <property type="entry name" value="Periplasmic binding protein-like II"/>
    <property type="match status" value="1"/>
</dbReference>